<dbReference type="InterPro" id="IPR050834">
    <property type="entry name" value="Glycosyltransf_2"/>
</dbReference>
<dbReference type="Pfam" id="PF00535">
    <property type="entry name" value="Glycos_transf_2"/>
    <property type="match status" value="1"/>
</dbReference>
<dbReference type="PANTHER" id="PTHR43685">
    <property type="entry name" value="GLYCOSYLTRANSFERASE"/>
    <property type="match status" value="1"/>
</dbReference>
<sequence length="338" mass="40873">MKIKENDLYKLEKEKPEILLGKIKKKVKISFIVPTYKRTKLLEECIKSILAQKECCTYEIIIIDDNPDLKNRDNEELVKYLNRENILYYKNRKNLGIYNNMNMGSLLSNGEWICFLHDDDLLEKYFLEEILNILENKPDIALLDNRIKLLDMRTVKRKKNQVLKEFIKNKIYNTKKLMKLNKLDFYYYADIGGVGTIINKKIFIKEGGFNNIYYPSSDYYLWINMFIKNYNMYIYNKQLSVRRFEENESLKLEVVEKFIINDFFLKEKLAGKTKILKKMKRYLCIRNINIWKKEWKINIDEKKIYKILNMKDINKKDIVISKLIGLFFILRKLKRIMM</sequence>
<keyword evidence="3" id="KW-1185">Reference proteome</keyword>
<keyword evidence="2" id="KW-0808">Transferase</keyword>
<evidence type="ECO:0000259" key="1">
    <source>
        <dbReference type="Pfam" id="PF00535"/>
    </source>
</evidence>
<protein>
    <submittedName>
        <fullName evidence="2">Glycosyl transferase family 2</fullName>
    </submittedName>
</protein>
<dbReference type="InterPro" id="IPR029044">
    <property type="entry name" value="Nucleotide-diphossugar_trans"/>
</dbReference>
<dbReference type="AlphaFoldDB" id="A0A1T4LSR4"/>
<dbReference type="EMBL" id="FUWX01000007">
    <property type="protein sequence ID" value="SJZ57779.1"/>
    <property type="molecule type" value="Genomic_DNA"/>
</dbReference>
<dbReference type="RefSeq" id="WP_078693467.1">
    <property type="nucleotide sequence ID" value="NZ_FUWX01000007.1"/>
</dbReference>
<reference evidence="2 3" key="1">
    <citation type="submission" date="2017-02" db="EMBL/GenBank/DDBJ databases">
        <authorList>
            <person name="Peterson S.W."/>
        </authorList>
    </citation>
    <scope>NUCLEOTIDE SEQUENCE [LARGE SCALE GENOMIC DNA]</scope>
    <source>
        <strain evidence="2 3">ATCC 700028</strain>
    </source>
</reference>
<dbReference type="GO" id="GO:0016740">
    <property type="term" value="F:transferase activity"/>
    <property type="evidence" value="ECO:0007669"/>
    <property type="project" value="UniProtKB-KW"/>
</dbReference>
<dbReference type="InterPro" id="IPR001173">
    <property type="entry name" value="Glyco_trans_2-like"/>
</dbReference>
<dbReference type="Proteomes" id="UP000191153">
    <property type="component" value="Unassembled WGS sequence"/>
</dbReference>
<dbReference type="SUPFAM" id="SSF53448">
    <property type="entry name" value="Nucleotide-diphospho-sugar transferases"/>
    <property type="match status" value="1"/>
</dbReference>
<proteinExistence type="predicted"/>
<gene>
    <name evidence="2" type="ORF">SAMN02745174_00950</name>
</gene>
<dbReference type="Gene3D" id="3.90.550.10">
    <property type="entry name" value="Spore Coat Polysaccharide Biosynthesis Protein SpsA, Chain A"/>
    <property type="match status" value="1"/>
</dbReference>
<dbReference type="STRING" id="180163.SAMN02745174_00950"/>
<evidence type="ECO:0000313" key="2">
    <source>
        <dbReference type="EMBL" id="SJZ57779.1"/>
    </source>
</evidence>
<organism evidence="2 3">
    <name type="scientific">Cetobacterium ceti</name>
    <dbReference type="NCBI Taxonomy" id="180163"/>
    <lineage>
        <taxon>Bacteria</taxon>
        <taxon>Fusobacteriati</taxon>
        <taxon>Fusobacteriota</taxon>
        <taxon>Fusobacteriia</taxon>
        <taxon>Fusobacteriales</taxon>
        <taxon>Fusobacteriaceae</taxon>
        <taxon>Cetobacterium</taxon>
    </lineage>
</organism>
<evidence type="ECO:0000313" key="3">
    <source>
        <dbReference type="Proteomes" id="UP000191153"/>
    </source>
</evidence>
<feature type="domain" description="Glycosyltransferase 2-like" evidence="1">
    <location>
        <begin position="30"/>
        <end position="181"/>
    </location>
</feature>
<dbReference type="OrthoDB" id="9798249at2"/>
<dbReference type="PANTHER" id="PTHR43685:SF2">
    <property type="entry name" value="GLYCOSYLTRANSFERASE 2-LIKE DOMAIN-CONTAINING PROTEIN"/>
    <property type="match status" value="1"/>
</dbReference>
<name>A0A1T4LSR4_9FUSO</name>
<accession>A0A1T4LSR4</accession>